<evidence type="ECO:0000313" key="2">
    <source>
        <dbReference type="WBParaSite" id="nRc.2.0.1.t42087-RA"/>
    </source>
</evidence>
<reference evidence="2" key="1">
    <citation type="submission" date="2022-11" db="UniProtKB">
        <authorList>
            <consortium name="WormBaseParasite"/>
        </authorList>
    </citation>
    <scope>IDENTIFICATION</scope>
</reference>
<dbReference type="Proteomes" id="UP000887565">
    <property type="component" value="Unplaced"/>
</dbReference>
<proteinExistence type="predicted"/>
<protein>
    <submittedName>
        <fullName evidence="2">Uncharacterized protein</fullName>
    </submittedName>
</protein>
<accession>A0A915KVB7</accession>
<evidence type="ECO:0000313" key="1">
    <source>
        <dbReference type="Proteomes" id="UP000887565"/>
    </source>
</evidence>
<keyword evidence="1" id="KW-1185">Reference proteome</keyword>
<sequence>MLINCAKLELKAMGQTCSRMEVDEGVRLYQEQKHDEAVEKWLNTPTETGSCVTFGSTENRYYLESL</sequence>
<organism evidence="1 2">
    <name type="scientific">Romanomermis culicivorax</name>
    <name type="common">Nematode worm</name>
    <dbReference type="NCBI Taxonomy" id="13658"/>
    <lineage>
        <taxon>Eukaryota</taxon>
        <taxon>Metazoa</taxon>
        <taxon>Ecdysozoa</taxon>
        <taxon>Nematoda</taxon>
        <taxon>Enoplea</taxon>
        <taxon>Dorylaimia</taxon>
        <taxon>Mermithida</taxon>
        <taxon>Mermithoidea</taxon>
        <taxon>Mermithidae</taxon>
        <taxon>Romanomermis</taxon>
    </lineage>
</organism>
<dbReference type="WBParaSite" id="nRc.2.0.1.t42087-RA">
    <property type="protein sequence ID" value="nRc.2.0.1.t42087-RA"/>
    <property type="gene ID" value="nRc.2.0.1.g42087"/>
</dbReference>
<dbReference type="AlphaFoldDB" id="A0A915KVB7"/>
<name>A0A915KVB7_ROMCU</name>